<dbReference type="Proteomes" id="UP000536441">
    <property type="component" value="Unassembled WGS sequence"/>
</dbReference>
<feature type="domain" description="Serine aminopeptidase S33" evidence="1">
    <location>
        <begin position="41"/>
        <end position="294"/>
    </location>
</feature>
<dbReference type="AlphaFoldDB" id="A0A7Y6EEP8"/>
<comment type="caution">
    <text evidence="2">The sequence shown here is derived from an EMBL/GenBank/DDBJ whole genome shotgun (WGS) entry which is preliminary data.</text>
</comment>
<dbReference type="InterPro" id="IPR051044">
    <property type="entry name" value="MAG_DAG_Lipase"/>
</dbReference>
<dbReference type="Pfam" id="PF12146">
    <property type="entry name" value="Hydrolase_4"/>
    <property type="match status" value="1"/>
</dbReference>
<accession>A0A7Y6EEP8</accession>
<name>A0A7Y6EEP8_9SPHN</name>
<keyword evidence="2" id="KW-0378">Hydrolase</keyword>
<dbReference type="InterPro" id="IPR029058">
    <property type="entry name" value="AB_hydrolase_fold"/>
</dbReference>
<dbReference type="Gene3D" id="3.40.50.1820">
    <property type="entry name" value="alpha/beta hydrolase"/>
    <property type="match status" value="1"/>
</dbReference>
<keyword evidence="3" id="KW-1185">Reference proteome</keyword>
<gene>
    <name evidence="2" type="ORF">HP438_05665</name>
</gene>
<proteinExistence type="predicted"/>
<reference evidence="2 3" key="1">
    <citation type="submission" date="2020-05" db="EMBL/GenBank/DDBJ databases">
        <title>Genome Sequencing of Type Strains.</title>
        <authorList>
            <person name="Lemaire J.F."/>
            <person name="Inderbitzin P."/>
            <person name="Gregorio O.A."/>
            <person name="Collins S.B."/>
            <person name="Wespe N."/>
            <person name="Knight-Connoni V."/>
        </authorList>
    </citation>
    <scope>NUCLEOTIDE SEQUENCE [LARGE SCALE GENOMIC DNA]</scope>
    <source>
        <strain evidence="2 3">DSM 100049</strain>
    </source>
</reference>
<dbReference type="InterPro" id="IPR022742">
    <property type="entry name" value="Hydrolase_4"/>
</dbReference>
<protein>
    <submittedName>
        <fullName evidence="2">Alpha/beta hydrolase</fullName>
    </submittedName>
</protein>
<dbReference type="SUPFAM" id="SSF53474">
    <property type="entry name" value="alpha/beta-Hydrolases"/>
    <property type="match status" value="1"/>
</dbReference>
<organism evidence="2 3">
    <name type="scientific">Sphingomonas zeae</name>
    <dbReference type="NCBI Taxonomy" id="1646122"/>
    <lineage>
        <taxon>Bacteria</taxon>
        <taxon>Pseudomonadati</taxon>
        <taxon>Pseudomonadota</taxon>
        <taxon>Alphaproteobacteria</taxon>
        <taxon>Sphingomonadales</taxon>
        <taxon>Sphingomonadaceae</taxon>
        <taxon>Sphingomonas</taxon>
    </lineage>
</organism>
<dbReference type="PANTHER" id="PTHR11614">
    <property type="entry name" value="PHOSPHOLIPASE-RELATED"/>
    <property type="match status" value="1"/>
</dbReference>
<evidence type="ECO:0000313" key="3">
    <source>
        <dbReference type="Proteomes" id="UP000536441"/>
    </source>
</evidence>
<evidence type="ECO:0000259" key="1">
    <source>
        <dbReference type="Pfam" id="PF12146"/>
    </source>
</evidence>
<dbReference type="GO" id="GO:0016787">
    <property type="term" value="F:hydrolase activity"/>
    <property type="evidence" value="ECO:0007669"/>
    <property type="project" value="UniProtKB-KW"/>
</dbReference>
<dbReference type="EMBL" id="JABMCH010000058">
    <property type="protein sequence ID" value="NUU46459.1"/>
    <property type="molecule type" value="Genomic_DNA"/>
</dbReference>
<sequence length="325" mass="35789">MATPSSDPVGGALARFLSRWVAPDGWVHRRYDRARAPETARRGRLLFQTGRADMIEKYGEAIDHFRAQGWDVTAFDWRGQGGSGRLTTDGTGHIDRLDNLVEDLAAFYADWVRPGEGPHVVLGHSMGGFVTLAALASGSIAPDSVVLVAPMLALRSPVGQWAGARFARWQVERGDPLRPAWRRLETPAAATARQKRLTHDLARFADQQAFRQARPDLCLGSPSWHWVAEAFRATAALRDDPAVSRIETPVLMLVALADRLVDARAAARMAQRLPYGELVAFGRGCAHEILREADPIRANAFAAIADFLDRRAPVTFRRSGPDHHP</sequence>
<evidence type="ECO:0000313" key="2">
    <source>
        <dbReference type="EMBL" id="NUU46459.1"/>
    </source>
</evidence>
<dbReference type="RefSeq" id="WP_175311114.1">
    <property type="nucleotide sequence ID" value="NZ_JABMCH010000058.1"/>
</dbReference>